<protein>
    <recommendedName>
        <fullName evidence="4">Transcription factor CBF/NF-Y/archaeal histone domain-containing protein</fullName>
    </recommendedName>
</protein>
<keyword evidence="2" id="KW-0539">Nucleus</keyword>
<dbReference type="CDD" id="cd22929">
    <property type="entry name" value="HFD_POLE4-like"/>
    <property type="match status" value="1"/>
</dbReference>
<sequence>MAEYLDEWSINLNDSNTEPQNEELDVENEILDNSEAVDVNVEGDSEFQNQNEEQPEKILKLPMGRIKKIMKMDPDVSLASQEAVFLITKATELMLDSLAKEAYAYTANENKKTVLKRHLDLAIHNIDALAFLDGTLE</sequence>
<dbReference type="AlphaFoldDB" id="A0AAW2HTN4"/>
<dbReference type="SUPFAM" id="SSF47113">
    <property type="entry name" value="Histone-fold"/>
    <property type="match status" value="1"/>
</dbReference>
<feature type="region of interest" description="Disordered" evidence="3">
    <location>
        <begin position="1"/>
        <end position="21"/>
    </location>
</feature>
<evidence type="ECO:0000256" key="1">
    <source>
        <dbReference type="ARBA" id="ARBA00004123"/>
    </source>
</evidence>
<accession>A0AAW2HTN4</accession>
<gene>
    <name evidence="5" type="ORF">PYX00_005723</name>
</gene>
<reference evidence="5" key="1">
    <citation type="journal article" date="2024" name="Gigascience">
        <title>Chromosome-level genome of the poultry shaft louse Menopon gallinae provides insight into the host-switching and adaptive evolution of parasitic lice.</title>
        <authorList>
            <person name="Xu Y."/>
            <person name="Ma L."/>
            <person name="Liu S."/>
            <person name="Liang Y."/>
            <person name="Liu Q."/>
            <person name="He Z."/>
            <person name="Tian L."/>
            <person name="Duan Y."/>
            <person name="Cai W."/>
            <person name="Li H."/>
            <person name="Song F."/>
        </authorList>
    </citation>
    <scope>NUCLEOTIDE SEQUENCE</scope>
    <source>
        <strain evidence="5">Cailab_2023a</strain>
    </source>
</reference>
<proteinExistence type="predicted"/>
<dbReference type="GO" id="GO:0006261">
    <property type="term" value="P:DNA-templated DNA replication"/>
    <property type="evidence" value="ECO:0007669"/>
    <property type="project" value="TreeGrafter"/>
</dbReference>
<dbReference type="InterPro" id="IPR050568">
    <property type="entry name" value="Transcr_DNA_Rep_Reg"/>
</dbReference>
<organism evidence="5">
    <name type="scientific">Menopon gallinae</name>
    <name type="common">poultry shaft louse</name>
    <dbReference type="NCBI Taxonomy" id="328185"/>
    <lineage>
        <taxon>Eukaryota</taxon>
        <taxon>Metazoa</taxon>
        <taxon>Ecdysozoa</taxon>
        <taxon>Arthropoda</taxon>
        <taxon>Hexapoda</taxon>
        <taxon>Insecta</taxon>
        <taxon>Pterygota</taxon>
        <taxon>Neoptera</taxon>
        <taxon>Paraneoptera</taxon>
        <taxon>Psocodea</taxon>
        <taxon>Troctomorpha</taxon>
        <taxon>Phthiraptera</taxon>
        <taxon>Amblycera</taxon>
        <taxon>Menoponidae</taxon>
        <taxon>Menopon</taxon>
    </lineage>
</organism>
<dbReference type="GO" id="GO:0008622">
    <property type="term" value="C:epsilon DNA polymerase complex"/>
    <property type="evidence" value="ECO:0007669"/>
    <property type="project" value="TreeGrafter"/>
</dbReference>
<evidence type="ECO:0000313" key="5">
    <source>
        <dbReference type="EMBL" id="KAL0272908.1"/>
    </source>
</evidence>
<dbReference type="GO" id="GO:0046982">
    <property type="term" value="F:protein heterodimerization activity"/>
    <property type="evidence" value="ECO:0007669"/>
    <property type="project" value="InterPro"/>
</dbReference>
<dbReference type="Pfam" id="PF00808">
    <property type="entry name" value="CBFD_NFYB_HMF"/>
    <property type="match status" value="1"/>
</dbReference>
<dbReference type="InterPro" id="IPR009072">
    <property type="entry name" value="Histone-fold"/>
</dbReference>
<feature type="compositionally biased region" description="Polar residues" evidence="3">
    <location>
        <begin position="10"/>
        <end position="19"/>
    </location>
</feature>
<evidence type="ECO:0000256" key="2">
    <source>
        <dbReference type="ARBA" id="ARBA00023242"/>
    </source>
</evidence>
<comment type="subcellular location">
    <subcellularLocation>
        <location evidence="1">Nucleus</location>
    </subcellularLocation>
</comment>
<dbReference type="PANTHER" id="PTHR10252">
    <property type="entry name" value="HISTONE-LIKE TRANSCRIPTION FACTOR CCAAT-RELATED"/>
    <property type="match status" value="1"/>
</dbReference>
<comment type="caution">
    <text evidence="5">The sequence shown here is derived from an EMBL/GenBank/DDBJ whole genome shotgun (WGS) entry which is preliminary data.</text>
</comment>
<name>A0AAW2HTN4_9NEOP</name>
<evidence type="ECO:0000259" key="4">
    <source>
        <dbReference type="Pfam" id="PF00808"/>
    </source>
</evidence>
<dbReference type="EMBL" id="JARGDH010000003">
    <property type="protein sequence ID" value="KAL0272908.1"/>
    <property type="molecule type" value="Genomic_DNA"/>
</dbReference>
<dbReference type="Gene3D" id="1.10.20.10">
    <property type="entry name" value="Histone, subunit A"/>
    <property type="match status" value="1"/>
</dbReference>
<feature type="domain" description="Transcription factor CBF/NF-Y/archaeal histone" evidence="4">
    <location>
        <begin position="60"/>
        <end position="123"/>
    </location>
</feature>
<dbReference type="PANTHER" id="PTHR10252:SF79">
    <property type="entry name" value="DNA POLYMERASE EPSILON SUBUNIT 4"/>
    <property type="match status" value="1"/>
</dbReference>
<dbReference type="InterPro" id="IPR003958">
    <property type="entry name" value="CBFA_NFYB_domain"/>
</dbReference>
<evidence type="ECO:0000256" key="3">
    <source>
        <dbReference type="SAM" id="MobiDB-lite"/>
    </source>
</evidence>